<keyword evidence="3 11" id="KW-0633">Potassium transport</keyword>
<evidence type="ECO:0000313" key="13">
    <source>
        <dbReference type="Proteomes" id="UP000478836"/>
    </source>
</evidence>
<dbReference type="PANTHER" id="PTHR30042">
    <property type="entry name" value="POTASSIUM-TRANSPORTING ATPASE C CHAIN"/>
    <property type="match status" value="1"/>
</dbReference>
<dbReference type="Proteomes" id="UP000478836">
    <property type="component" value="Unassembled WGS sequence"/>
</dbReference>
<organism evidence="12 13">
    <name type="scientific">Microbacterium algeriense</name>
    <dbReference type="NCBI Taxonomy" id="2615184"/>
    <lineage>
        <taxon>Bacteria</taxon>
        <taxon>Bacillati</taxon>
        <taxon>Actinomycetota</taxon>
        <taxon>Actinomycetes</taxon>
        <taxon>Micrococcales</taxon>
        <taxon>Microbacteriaceae</taxon>
        <taxon>Microbacterium</taxon>
    </lineage>
</organism>
<keyword evidence="6 11" id="KW-0067">ATP-binding</keyword>
<dbReference type="EMBL" id="WAAO01000003">
    <property type="protein sequence ID" value="KAB1862631.1"/>
    <property type="molecule type" value="Genomic_DNA"/>
</dbReference>
<comment type="function">
    <text evidence="11">Part of the high-affinity ATP-driven potassium transport (or Kdp) system, which catalyzes the hydrolysis of ATP coupled with the electrogenic transport of potassium into the cytoplasm. This subunit acts as a catalytic chaperone that increases the ATP-binding affinity of the ATP-hydrolyzing subunit KdpB by the formation of a transient KdpB/KdpC/ATP ternary complex.</text>
</comment>
<name>A0ABQ6V3Z3_9MICO</name>
<keyword evidence="13" id="KW-1185">Reference proteome</keyword>
<evidence type="ECO:0000256" key="7">
    <source>
        <dbReference type="ARBA" id="ARBA00022958"/>
    </source>
</evidence>
<gene>
    <name evidence="11 12" type="primary">kdpC</name>
    <name evidence="12" type="ORF">F6A08_16650</name>
</gene>
<evidence type="ECO:0000256" key="6">
    <source>
        <dbReference type="ARBA" id="ARBA00022840"/>
    </source>
</evidence>
<evidence type="ECO:0000256" key="3">
    <source>
        <dbReference type="ARBA" id="ARBA00022538"/>
    </source>
</evidence>
<evidence type="ECO:0000313" key="12">
    <source>
        <dbReference type="EMBL" id="KAB1862631.1"/>
    </source>
</evidence>
<evidence type="ECO:0000256" key="1">
    <source>
        <dbReference type="ARBA" id="ARBA00022448"/>
    </source>
</evidence>
<keyword evidence="1 11" id="KW-0813">Transport</keyword>
<evidence type="ECO:0000256" key="8">
    <source>
        <dbReference type="ARBA" id="ARBA00022989"/>
    </source>
</evidence>
<dbReference type="GeneID" id="77478098"/>
<proteinExistence type="inferred from homology"/>
<evidence type="ECO:0000256" key="9">
    <source>
        <dbReference type="ARBA" id="ARBA00023065"/>
    </source>
</evidence>
<keyword evidence="5 11" id="KW-0547">Nucleotide-binding</keyword>
<accession>A0ABQ6V3Z3</accession>
<protein>
    <recommendedName>
        <fullName evidence="11">Potassium-transporting ATPase KdpC subunit</fullName>
    </recommendedName>
    <alternativeName>
        <fullName evidence="11">ATP phosphohydrolase [potassium-transporting] C chain</fullName>
    </alternativeName>
    <alternativeName>
        <fullName evidence="11">Potassium-binding and translocating subunit C</fullName>
    </alternativeName>
    <alternativeName>
        <fullName evidence="11">Potassium-translocating ATPase C chain</fullName>
    </alternativeName>
</protein>
<evidence type="ECO:0000256" key="5">
    <source>
        <dbReference type="ARBA" id="ARBA00022741"/>
    </source>
</evidence>
<evidence type="ECO:0000256" key="10">
    <source>
        <dbReference type="ARBA" id="ARBA00023136"/>
    </source>
</evidence>
<evidence type="ECO:0000256" key="4">
    <source>
        <dbReference type="ARBA" id="ARBA00022692"/>
    </source>
</evidence>
<comment type="subunit">
    <text evidence="11">The system is composed of three essential subunits: KdpA, KdpB and KdpC.</text>
</comment>
<feature type="transmembrane region" description="Helical" evidence="11">
    <location>
        <begin position="12"/>
        <end position="32"/>
    </location>
</feature>
<keyword evidence="10 11" id="KW-0472">Membrane</keyword>
<comment type="subcellular location">
    <subcellularLocation>
        <location evidence="11">Cell membrane</location>
        <topology evidence="11">Single-pass membrane protein</topology>
    </subcellularLocation>
</comment>
<reference evidence="13" key="1">
    <citation type="submission" date="2019-09" db="EMBL/GenBank/DDBJ databases">
        <title>Whole genome sequencing of Microbacterium maritypicum.</title>
        <authorList>
            <person name="Lenchi N."/>
        </authorList>
    </citation>
    <scope>NUCLEOTIDE SEQUENCE [LARGE SCALE GENOMIC DNA]</scope>
    <source>
        <strain evidence="13">G1</strain>
    </source>
</reference>
<dbReference type="HAMAP" id="MF_00276">
    <property type="entry name" value="KdpC"/>
    <property type="match status" value="1"/>
</dbReference>
<dbReference type="InterPro" id="IPR003820">
    <property type="entry name" value="KdpC"/>
</dbReference>
<comment type="similarity">
    <text evidence="11">Belongs to the KdpC family.</text>
</comment>
<evidence type="ECO:0000256" key="2">
    <source>
        <dbReference type="ARBA" id="ARBA00022475"/>
    </source>
</evidence>
<keyword evidence="4 11" id="KW-0812">Transmembrane</keyword>
<keyword evidence="7 11" id="KW-0630">Potassium</keyword>
<comment type="caution">
    <text evidence="12">The sequence shown here is derived from an EMBL/GenBank/DDBJ whole genome shotgun (WGS) entry which is preliminary data.</text>
</comment>
<keyword evidence="8 11" id="KW-1133">Transmembrane helix</keyword>
<dbReference type="Pfam" id="PF02669">
    <property type="entry name" value="KdpC"/>
    <property type="match status" value="1"/>
</dbReference>
<sequence>MSSTRTTLRTTGVAVRAMLVLTLVLGVGYTLLVTGVGQLLLPWQANGSALPDDRGSALIGQSFTSTRLSTGTDADGEALPEYFQSRPSAAGDGYDGAGSSGSNLGPENADLVAAIAERKAMIAEREGIDPSEVPADAVTSSGSGLDPHISVAYALLQVPRVAAARGLSAQEVRDLVESRIQGRDLGFLGEERINVAELNLALDDREGE</sequence>
<keyword evidence="2 11" id="KW-1003">Cell membrane</keyword>
<dbReference type="RefSeq" id="WP_151460071.1">
    <property type="nucleotide sequence ID" value="NZ_WAAO01000003.1"/>
</dbReference>
<dbReference type="PANTHER" id="PTHR30042:SF2">
    <property type="entry name" value="POTASSIUM-TRANSPORTING ATPASE KDPC SUBUNIT"/>
    <property type="match status" value="1"/>
</dbReference>
<dbReference type="PIRSF" id="PIRSF001296">
    <property type="entry name" value="K_ATPase_KdpC"/>
    <property type="match status" value="1"/>
</dbReference>
<keyword evidence="9 11" id="KW-0406">Ion transport</keyword>
<dbReference type="NCBIfam" id="TIGR00681">
    <property type="entry name" value="kdpC"/>
    <property type="match status" value="1"/>
</dbReference>
<evidence type="ECO:0000256" key="11">
    <source>
        <dbReference type="HAMAP-Rule" id="MF_00276"/>
    </source>
</evidence>
<dbReference type="NCBIfam" id="NF001454">
    <property type="entry name" value="PRK00315.1"/>
    <property type="match status" value="1"/>
</dbReference>